<dbReference type="EMBL" id="KF900406">
    <property type="protein sequence ID" value="AIE93881.1"/>
    <property type="molecule type" value="Genomic_DNA"/>
</dbReference>
<protein>
    <submittedName>
        <fullName evidence="1">Uncharacterized protein</fullName>
    </submittedName>
</protein>
<name>A0A075FWN7_9ARCH</name>
<dbReference type="AlphaFoldDB" id="A0A075FWN7"/>
<evidence type="ECO:0000313" key="1">
    <source>
        <dbReference type="EMBL" id="AIE93881.1"/>
    </source>
</evidence>
<reference evidence="1" key="1">
    <citation type="journal article" date="2014" name="Genome Biol. Evol.">
        <title>Pangenome evidence for extensive interdomain horizontal transfer affecting lineage core and shell genes in uncultured planktonic thaumarchaeota and euryarchaeota.</title>
        <authorList>
            <person name="Deschamps P."/>
            <person name="Zivanovic Y."/>
            <person name="Moreira D."/>
            <person name="Rodriguez-Valera F."/>
            <person name="Lopez-Garcia P."/>
        </authorList>
    </citation>
    <scope>NUCLEOTIDE SEQUENCE</scope>
</reference>
<organism evidence="1">
    <name type="scientific">uncultured marine thaumarchaeote AD1000_41_B03</name>
    <dbReference type="NCBI Taxonomy" id="1455915"/>
    <lineage>
        <taxon>Archaea</taxon>
        <taxon>Nitrososphaerota</taxon>
        <taxon>environmental samples</taxon>
    </lineage>
</organism>
<proteinExistence type="predicted"/>
<sequence length="36" mass="4145">MIPFITKASPEGFYLFDLDITLSRIQTAARFIKNLI</sequence>
<accession>A0A075FWN7</accession>